<keyword evidence="4" id="KW-1185">Reference proteome</keyword>
<dbReference type="OrthoDB" id="9813552at2"/>
<dbReference type="Gene3D" id="1.10.1790.10">
    <property type="entry name" value="PRD domain"/>
    <property type="match status" value="2"/>
</dbReference>
<dbReference type="RefSeq" id="WP_027448773.1">
    <property type="nucleotide sequence ID" value="NZ_AVPF01000035.1"/>
</dbReference>
<dbReference type="Pfam" id="PF00874">
    <property type="entry name" value="PRD"/>
    <property type="match status" value="2"/>
</dbReference>
<feature type="domain" description="PRD" evidence="2">
    <location>
        <begin position="64"/>
        <end position="168"/>
    </location>
</feature>
<evidence type="ECO:0000313" key="4">
    <source>
        <dbReference type="Proteomes" id="UP000030403"/>
    </source>
</evidence>
<dbReference type="EMBL" id="AVPF01000035">
    <property type="protein sequence ID" value="KGX85904.1"/>
    <property type="molecule type" value="Genomic_DNA"/>
</dbReference>
<sequence length="276" mass="32717">MKIEKILNNNVIVSIKDEQEVIVMGRGIAFNKRPGDDISEEKVEKIFTLEDEDMTKKFKTLISDIPIEYMELSENIIQYAKIQLGKKLNDSIYISLTDHIYFAIERYNSNLPIKNGLLWETKHIYKEEFDIGLEALNMICDQFNVILPEDEAAFIALHIVNAQLNEDMTNIMDMTKIVQDILTIVKYHLKVDFDENSLNYYRFITHLKFFAHRLVKGTHYNKNNEDDLINVLKNKYPDAYKCTEKIKKFVEKQYRYELTEEEMLYLLIHIQRVVKK</sequence>
<dbReference type="InterPro" id="IPR036634">
    <property type="entry name" value="PRD_sf"/>
</dbReference>
<accession>A0A0A5G1I2</accession>
<proteinExistence type="predicted"/>
<dbReference type="InterPro" id="IPR050661">
    <property type="entry name" value="BglG_antiterminators"/>
</dbReference>
<dbReference type="Proteomes" id="UP000030403">
    <property type="component" value="Unassembled WGS sequence"/>
</dbReference>
<dbReference type="InterPro" id="IPR011608">
    <property type="entry name" value="PRD"/>
</dbReference>
<evidence type="ECO:0000259" key="2">
    <source>
        <dbReference type="PROSITE" id="PS51372"/>
    </source>
</evidence>
<dbReference type="SMART" id="SM01061">
    <property type="entry name" value="CAT_RBD"/>
    <property type="match status" value="1"/>
</dbReference>
<dbReference type="eggNOG" id="COG3711">
    <property type="taxonomic scope" value="Bacteria"/>
</dbReference>
<keyword evidence="1" id="KW-0677">Repeat</keyword>
<dbReference type="PROSITE" id="PS51372">
    <property type="entry name" value="PRD_2"/>
    <property type="match status" value="2"/>
</dbReference>
<dbReference type="InterPro" id="IPR036650">
    <property type="entry name" value="CAT_RNA-bd_dom_sf"/>
</dbReference>
<dbReference type="NCBIfam" id="NF046042">
    <property type="entry name" value="LicT"/>
    <property type="match status" value="1"/>
</dbReference>
<dbReference type="AlphaFoldDB" id="A0A0A5G1I2"/>
<dbReference type="PANTHER" id="PTHR30185:SF15">
    <property type="entry name" value="CRYPTIC BETA-GLUCOSIDE BGL OPERON ANTITERMINATOR"/>
    <property type="match status" value="1"/>
</dbReference>
<dbReference type="STRING" id="1385511.GCA_000425225_02308"/>
<comment type="caution">
    <text evidence="3">The sequence shown here is derived from an EMBL/GenBank/DDBJ whole genome shotgun (WGS) entry which is preliminary data.</text>
</comment>
<dbReference type="GO" id="GO:0003723">
    <property type="term" value="F:RNA binding"/>
    <property type="evidence" value="ECO:0007669"/>
    <property type="project" value="InterPro"/>
</dbReference>
<reference evidence="3 4" key="1">
    <citation type="submission" date="2013-08" db="EMBL/GenBank/DDBJ databases">
        <authorList>
            <person name="Huang J."/>
            <person name="Wang G."/>
        </authorList>
    </citation>
    <scope>NUCLEOTIDE SEQUENCE [LARGE SCALE GENOMIC DNA]</scope>
    <source>
        <strain evidence="3 4">BH030004</strain>
    </source>
</reference>
<dbReference type="InterPro" id="IPR004341">
    <property type="entry name" value="CAT_RNA-bd_dom"/>
</dbReference>
<evidence type="ECO:0000313" key="3">
    <source>
        <dbReference type="EMBL" id="KGX85904.1"/>
    </source>
</evidence>
<dbReference type="Gene3D" id="2.30.24.10">
    <property type="entry name" value="CAT RNA-binding domain"/>
    <property type="match status" value="1"/>
</dbReference>
<dbReference type="Pfam" id="PF03123">
    <property type="entry name" value="CAT_RBD"/>
    <property type="match status" value="1"/>
</dbReference>
<evidence type="ECO:0000256" key="1">
    <source>
        <dbReference type="ARBA" id="ARBA00022737"/>
    </source>
</evidence>
<organism evidence="3 4">
    <name type="scientific">Pontibacillus marinus BH030004 = DSM 16465</name>
    <dbReference type="NCBI Taxonomy" id="1385511"/>
    <lineage>
        <taxon>Bacteria</taxon>
        <taxon>Bacillati</taxon>
        <taxon>Bacillota</taxon>
        <taxon>Bacilli</taxon>
        <taxon>Bacillales</taxon>
        <taxon>Bacillaceae</taxon>
        <taxon>Pontibacillus</taxon>
    </lineage>
</organism>
<dbReference type="SUPFAM" id="SSF63520">
    <property type="entry name" value="PTS-regulatory domain, PRD"/>
    <property type="match status" value="2"/>
</dbReference>
<name>A0A0A5G1I2_9BACI</name>
<gene>
    <name evidence="3" type="ORF">N783_13005</name>
</gene>
<dbReference type="SUPFAM" id="SSF50151">
    <property type="entry name" value="SacY-like RNA-binding domain"/>
    <property type="match status" value="1"/>
</dbReference>
<dbReference type="PANTHER" id="PTHR30185">
    <property type="entry name" value="CRYPTIC BETA-GLUCOSIDE BGL OPERON ANTITERMINATOR"/>
    <property type="match status" value="1"/>
</dbReference>
<protein>
    <submittedName>
        <fullName evidence="3">Transcription antiterminator LicT</fullName>
    </submittedName>
</protein>
<dbReference type="GO" id="GO:0006355">
    <property type="term" value="P:regulation of DNA-templated transcription"/>
    <property type="evidence" value="ECO:0007669"/>
    <property type="project" value="InterPro"/>
</dbReference>
<feature type="domain" description="PRD" evidence="2">
    <location>
        <begin position="169"/>
        <end position="276"/>
    </location>
</feature>